<feature type="domain" description="Solute-binding protein family 5" evidence="2">
    <location>
        <begin position="82"/>
        <end position="462"/>
    </location>
</feature>
<dbReference type="SUPFAM" id="SSF53850">
    <property type="entry name" value="Periplasmic binding protein-like II"/>
    <property type="match status" value="1"/>
</dbReference>
<feature type="signal peptide" evidence="1">
    <location>
        <begin position="1"/>
        <end position="22"/>
    </location>
</feature>
<reference evidence="4" key="1">
    <citation type="submission" date="2016-10" db="EMBL/GenBank/DDBJ databases">
        <authorList>
            <person name="Varghese N."/>
        </authorList>
    </citation>
    <scope>NUCLEOTIDE SEQUENCE [LARGE SCALE GENOMIC DNA]</scope>
    <source>
        <strain evidence="4">DSM 45096 / BCRC 16803 / CGMCC 4.1857 / CIP 109030 / JCM 12277 / KCTC 19219 / NBRC 100920 / 33214</strain>
    </source>
</reference>
<dbReference type="Gene3D" id="3.10.105.10">
    <property type="entry name" value="Dipeptide-binding Protein, Domain 3"/>
    <property type="match status" value="1"/>
</dbReference>
<keyword evidence="1" id="KW-0732">Signal</keyword>
<evidence type="ECO:0000313" key="4">
    <source>
        <dbReference type="Proteomes" id="UP000183015"/>
    </source>
</evidence>
<dbReference type="GO" id="GO:1904680">
    <property type="term" value="F:peptide transmembrane transporter activity"/>
    <property type="evidence" value="ECO:0007669"/>
    <property type="project" value="TreeGrafter"/>
</dbReference>
<dbReference type="Pfam" id="PF00496">
    <property type="entry name" value="SBP_bac_5"/>
    <property type="match status" value="1"/>
</dbReference>
<dbReference type="AlphaFoldDB" id="A0A1H7FUV0"/>
<dbReference type="InterPro" id="IPR030678">
    <property type="entry name" value="Peptide/Ni-bd"/>
</dbReference>
<dbReference type="OrthoDB" id="9046151at2"/>
<evidence type="ECO:0000313" key="3">
    <source>
        <dbReference type="EMBL" id="SEK27970.1"/>
    </source>
</evidence>
<dbReference type="InterPro" id="IPR000914">
    <property type="entry name" value="SBP_5_dom"/>
</dbReference>
<evidence type="ECO:0000259" key="2">
    <source>
        <dbReference type="Pfam" id="PF00496"/>
    </source>
</evidence>
<evidence type="ECO:0000256" key="1">
    <source>
        <dbReference type="SAM" id="SignalP"/>
    </source>
</evidence>
<feature type="chain" id="PRO_5038489655" evidence="1">
    <location>
        <begin position="23"/>
        <end position="541"/>
    </location>
</feature>
<dbReference type="STRING" id="235985.SAMN05414137_101353"/>
<dbReference type="GO" id="GO:0043190">
    <property type="term" value="C:ATP-binding cassette (ABC) transporter complex"/>
    <property type="evidence" value="ECO:0007669"/>
    <property type="project" value="InterPro"/>
</dbReference>
<proteinExistence type="predicted"/>
<sequence length="541" mass="56998">MRGATQAKFVVGAIAITLAATACSSSGSSGSSSGNGVVNAIWGTPQKPLTPGNTAEINGSKVVTSILQGLITYDPKTNAVINQNAESVTTNDQQNFTVKLKPGWKFSDGTAVTAKSYVDAWNYTALATNQQTNSSYFSSIKGYDQVAPTKGNPTAQTMSGLKVVDNNTFTVALTAKFSTWPQTLGFLAYDPLPESFFKDPAAWQKNPVGDGPYMIQGGYTAGSNLSLVPNPNYAGTTKPENKGINLIVYTDPTAGYADLLSGKLDVNDVIPTGDIPNMQSDLNGRVINEPTGANTTLSFPLYVGAWNGANGAMLRQGISMAIDRNTIASKILHGSVTPATDWTSPTLGESGGYKSGLCGDACVYNAAKAKQLIDQAGGIPGGSMTIAYNADGGNADWVNAVCNSINTALGNTKACVGAPTATFNDYLNKMSGFQMTGPFRTGWGQDFPLAVDFLQPLYTTGAPNNFSKYSNANFDKLITQGNEAPSTSQANALFQQAQLQLAKDMPVAPLWYSNNLAGYSANVSNVQMDGFKNPVYWAVKK</sequence>
<dbReference type="GO" id="GO:0042597">
    <property type="term" value="C:periplasmic space"/>
    <property type="evidence" value="ECO:0007669"/>
    <property type="project" value="UniProtKB-ARBA"/>
</dbReference>
<dbReference type="InterPro" id="IPR039424">
    <property type="entry name" value="SBP_5"/>
</dbReference>
<dbReference type="EMBL" id="FOAZ01000001">
    <property type="protein sequence ID" value="SEK27970.1"/>
    <property type="molecule type" value="Genomic_DNA"/>
</dbReference>
<accession>A0A1H7FUV0</accession>
<dbReference type="PANTHER" id="PTHR30290">
    <property type="entry name" value="PERIPLASMIC BINDING COMPONENT OF ABC TRANSPORTER"/>
    <property type="match status" value="1"/>
</dbReference>
<dbReference type="PIRSF" id="PIRSF002741">
    <property type="entry name" value="MppA"/>
    <property type="match status" value="1"/>
</dbReference>
<gene>
    <name evidence="3" type="ORF">SAMN05414137_101353</name>
</gene>
<dbReference type="Proteomes" id="UP000183015">
    <property type="component" value="Unassembled WGS sequence"/>
</dbReference>
<dbReference type="eggNOG" id="COG4166">
    <property type="taxonomic scope" value="Bacteria"/>
</dbReference>
<dbReference type="CDD" id="cd00995">
    <property type="entry name" value="PBP2_NikA_DppA_OppA_like"/>
    <property type="match status" value="1"/>
</dbReference>
<dbReference type="GO" id="GO:0015833">
    <property type="term" value="P:peptide transport"/>
    <property type="evidence" value="ECO:0007669"/>
    <property type="project" value="TreeGrafter"/>
</dbReference>
<name>A0A1H7FUV0_STRJI</name>
<dbReference type="PROSITE" id="PS51257">
    <property type="entry name" value="PROKAR_LIPOPROTEIN"/>
    <property type="match status" value="1"/>
</dbReference>
<organism evidence="3 4">
    <name type="scientific">Streptacidiphilus jiangxiensis</name>
    <dbReference type="NCBI Taxonomy" id="235985"/>
    <lineage>
        <taxon>Bacteria</taxon>
        <taxon>Bacillati</taxon>
        <taxon>Actinomycetota</taxon>
        <taxon>Actinomycetes</taxon>
        <taxon>Kitasatosporales</taxon>
        <taxon>Streptomycetaceae</taxon>
        <taxon>Streptacidiphilus</taxon>
    </lineage>
</organism>
<dbReference type="Gene3D" id="3.40.190.10">
    <property type="entry name" value="Periplasmic binding protein-like II"/>
    <property type="match status" value="1"/>
</dbReference>
<protein>
    <submittedName>
        <fullName evidence="3">Peptide/nickel transport system substrate-binding protein/oligopeptide transport system substrate-binding protein</fullName>
    </submittedName>
</protein>
<dbReference type="RefSeq" id="WP_042442256.1">
    <property type="nucleotide sequence ID" value="NZ_BBPN01000002.1"/>
</dbReference>
<dbReference type="PANTHER" id="PTHR30290:SF83">
    <property type="entry name" value="ABC TRANSPORTER SUBSTRATE-BINDING PROTEIN"/>
    <property type="match status" value="1"/>
</dbReference>
<dbReference type="Gene3D" id="3.90.76.10">
    <property type="entry name" value="Dipeptide-binding Protein, Domain 1"/>
    <property type="match status" value="1"/>
</dbReference>
<keyword evidence="4" id="KW-1185">Reference proteome</keyword>